<accession>A0A9D3RR33</accession>
<evidence type="ECO:0000256" key="1">
    <source>
        <dbReference type="ARBA" id="ARBA00022574"/>
    </source>
</evidence>
<organism evidence="6 7">
    <name type="scientific">Anguilla anguilla</name>
    <name type="common">European freshwater eel</name>
    <name type="synonym">Muraena anguilla</name>
    <dbReference type="NCBI Taxonomy" id="7936"/>
    <lineage>
        <taxon>Eukaryota</taxon>
        <taxon>Metazoa</taxon>
        <taxon>Chordata</taxon>
        <taxon>Craniata</taxon>
        <taxon>Vertebrata</taxon>
        <taxon>Euteleostomi</taxon>
        <taxon>Actinopterygii</taxon>
        <taxon>Neopterygii</taxon>
        <taxon>Teleostei</taxon>
        <taxon>Anguilliformes</taxon>
        <taxon>Anguillidae</taxon>
        <taxon>Anguilla</taxon>
    </lineage>
</organism>
<evidence type="ECO:0000256" key="2">
    <source>
        <dbReference type="ARBA" id="ARBA00022701"/>
    </source>
</evidence>
<proteinExistence type="predicted"/>
<name>A0A9D3RR33_ANGAN</name>
<dbReference type="PROSITE" id="PS50294">
    <property type="entry name" value="WD_REPEATS_REGION"/>
    <property type="match status" value="2"/>
</dbReference>
<feature type="repeat" description="WD" evidence="4">
    <location>
        <begin position="125"/>
        <end position="160"/>
    </location>
</feature>
<dbReference type="PANTHER" id="PTHR13720">
    <property type="entry name" value="WD-40 REPEAT PROTEIN"/>
    <property type="match status" value="1"/>
</dbReference>
<dbReference type="AlphaFoldDB" id="A0A9D3RR33"/>
<dbReference type="InterPro" id="IPR055442">
    <property type="entry name" value="Beta-prop_EML-like_2nd"/>
</dbReference>
<dbReference type="SUPFAM" id="SSF50978">
    <property type="entry name" value="WD40 repeat-like"/>
    <property type="match status" value="1"/>
</dbReference>
<dbReference type="Pfam" id="PF23414">
    <property type="entry name" value="Beta-prop_EML_2"/>
    <property type="match status" value="1"/>
</dbReference>
<sequence length="160" mass="17462">MDNRLSLSHNITAGHSSFVTHLDWSADSQYIVTNSGDYEILFWEAASGKHLTSADTVRNLEWATSTCVLSFSSVFGIWPDGADGTDINAVCRSHDAKLLVSADDFGKVRLFPNPCSQPRAPSHVYKGHSSHVTNAAFLHDDSHLISTGGKDMSILQWSVV</sequence>
<protein>
    <recommendedName>
        <fullName evidence="5">EML-like second beta-propeller domain-containing protein</fullName>
    </recommendedName>
</protein>
<dbReference type="GO" id="GO:0005874">
    <property type="term" value="C:microtubule"/>
    <property type="evidence" value="ECO:0007669"/>
    <property type="project" value="UniProtKB-KW"/>
</dbReference>
<evidence type="ECO:0000313" key="6">
    <source>
        <dbReference type="EMBL" id="KAG5836622.1"/>
    </source>
</evidence>
<dbReference type="Gene3D" id="2.130.10.10">
    <property type="entry name" value="YVTN repeat-like/Quinoprotein amine dehydrogenase"/>
    <property type="match status" value="1"/>
</dbReference>
<evidence type="ECO:0000259" key="5">
    <source>
        <dbReference type="Pfam" id="PF23414"/>
    </source>
</evidence>
<feature type="domain" description="EML-like second beta-propeller" evidence="5">
    <location>
        <begin position="12"/>
        <end position="159"/>
    </location>
</feature>
<dbReference type="GO" id="GO:0000226">
    <property type="term" value="P:microtubule cytoskeleton organization"/>
    <property type="evidence" value="ECO:0007669"/>
    <property type="project" value="TreeGrafter"/>
</dbReference>
<evidence type="ECO:0000256" key="3">
    <source>
        <dbReference type="ARBA" id="ARBA00022737"/>
    </source>
</evidence>
<dbReference type="GO" id="GO:0072686">
    <property type="term" value="C:mitotic spindle"/>
    <property type="evidence" value="ECO:0007669"/>
    <property type="project" value="TreeGrafter"/>
</dbReference>
<keyword evidence="7" id="KW-1185">Reference proteome</keyword>
<dbReference type="InterPro" id="IPR001680">
    <property type="entry name" value="WD40_rpt"/>
</dbReference>
<evidence type="ECO:0000313" key="7">
    <source>
        <dbReference type="Proteomes" id="UP001044222"/>
    </source>
</evidence>
<feature type="repeat" description="WD" evidence="4">
    <location>
        <begin position="12"/>
        <end position="53"/>
    </location>
</feature>
<dbReference type="Proteomes" id="UP001044222">
    <property type="component" value="Chromosome 13"/>
</dbReference>
<keyword evidence="3" id="KW-0677">Repeat</keyword>
<gene>
    <name evidence="6" type="ORF">ANANG_G00230330</name>
</gene>
<dbReference type="InterPro" id="IPR050630">
    <property type="entry name" value="WD_repeat_EMAP"/>
</dbReference>
<dbReference type="SMART" id="SM00320">
    <property type="entry name" value="WD40"/>
    <property type="match status" value="3"/>
</dbReference>
<comment type="caution">
    <text evidence="6">The sequence shown here is derived from an EMBL/GenBank/DDBJ whole genome shotgun (WGS) entry which is preliminary data.</text>
</comment>
<dbReference type="EMBL" id="JAFIRN010000013">
    <property type="protein sequence ID" value="KAG5836622.1"/>
    <property type="molecule type" value="Genomic_DNA"/>
</dbReference>
<dbReference type="PANTHER" id="PTHR13720:SF50">
    <property type="entry name" value="ECHINODERM MICROTUBULE-ASSOCIATED PROTEIN-LIKE 2"/>
    <property type="match status" value="1"/>
</dbReference>
<keyword evidence="1 4" id="KW-0853">WD repeat</keyword>
<dbReference type="InterPro" id="IPR015943">
    <property type="entry name" value="WD40/YVTN_repeat-like_dom_sf"/>
</dbReference>
<reference evidence="6" key="1">
    <citation type="submission" date="2021-01" db="EMBL/GenBank/DDBJ databases">
        <title>A chromosome-scale assembly of European eel, Anguilla anguilla.</title>
        <authorList>
            <person name="Henkel C."/>
            <person name="Jong-Raadsen S.A."/>
            <person name="Dufour S."/>
            <person name="Weltzien F.-A."/>
            <person name="Palstra A.P."/>
            <person name="Pelster B."/>
            <person name="Spaink H.P."/>
            <person name="Van Den Thillart G.E."/>
            <person name="Jansen H."/>
            <person name="Zahm M."/>
            <person name="Klopp C."/>
            <person name="Cedric C."/>
            <person name="Louis A."/>
            <person name="Berthelot C."/>
            <person name="Parey E."/>
            <person name="Roest Crollius H."/>
            <person name="Montfort J."/>
            <person name="Robinson-Rechavi M."/>
            <person name="Bucao C."/>
            <person name="Bouchez O."/>
            <person name="Gislard M."/>
            <person name="Lluch J."/>
            <person name="Milhes M."/>
            <person name="Lampietro C."/>
            <person name="Lopez Roques C."/>
            <person name="Donnadieu C."/>
            <person name="Braasch I."/>
            <person name="Desvignes T."/>
            <person name="Postlethwait J."/>
            <person name="Bobe J."/>
            <person name="Guiguen Y."/>
            <person name="Dirks R."/>
        </authorList>
    </citation>
    <scope>NUCLEOTIDE SEQUENCE</scope>
    <source>
        <strain evidence="6">Tag_6206</strain>
        <tissue evidence="6">Liver</tissue>
    </source>
</reference>
<dbReference type="InterPro" id="IPR036322">
    <property type="entry name" value="WD40_repeat_dom_sf"/>
</dbReference>
<dbReference type="GO" id="GO:0008017">
    <property type="term" value="F:microtubule binding"/>
    <property type="evidence" value="ECO:0007669"/>
    <property type="project" value="TreeGrafter"/>
</dbReference>
<keyword evidence="2" id="KW-0493">Microtubule</keyword>
<evidence type="ECO:0000256" key="4">
    <source>
        <dbReference type="PROSITE-ProRule" id="PRU00221"/>
    </source>
</evidence>
<dbReference type="PROSITE" id="PS50082">
    <property type="entry name" value="WD_REPEATS_2"/>
    <property type="match status" value="2"/>
</dbReference>